<dbReference type="GO" id="GO:0097367">
    <property type="term" value="F:carbohydrate derivative binding"/>
    <property type="evidence" value="ECO:0007669"/>
    <property type="project" value="InterPro"/>
</dbReference>
<evidence type="ECO:0000256" key="1">
    <source>
        <dbReference type="ARBA" id="ARBA00001031"/>
    </source>
</evidence>
<comment type="caution">
    <text evidence="9">The sequence shown here is derived from an EMBL/GenBank/DDBJ whole genome shotgun (WGS) entry which is preliminary data.</text>
</comment>
<dbReference type="InterPro" id="IPR017932">
    <property type="entry name" value="GATase_2_dom"/>
</dbReference>
<dbReference type="InterPro" id="IPR029055">
    <property type="entry name" value="Ntn_hydrolases_N"/>
</dbReference>
<dbReference type="Gene3D" id="3.40.50.10490">
    <property type="entry name" value="Glucose-6-phosphate isomerase like protein, domain 1"/>
    <property type="match status" value="2"/>
</dbReference>
<dbReference type="Pfam" id="PF13522">
    <property type="entry name" value="GATase_6"/>
    <property type="match status" value="1"/>
</dbReference>
<dbReference type="GO" id="GO:0004360">
    <property type="term" value="F:glutamine-fructose-6-phosphate transaminase (isomerizing) activity"/>
    <property type="evidence" value="ECO:0007669"/>
    <property type="project" value="UniProtKB-EC"/>
</dbReference>
<dbReference type="PROSITE" id="PS51464">
    <property type="entry name" value="SIS"/>
    <property type="match status" value="2"/>
</dbReference>
<dbReference type="InterPro" id="IPR035466">
    <property type="entry name" value="GlmS/AgaS_SIS"/>
</dbReference>
<evidence type="ECO:0000256" key="5">
    <source>
        <dbReference type="ARBA" id="ARBA00022737"/>
    </source>
</evidence>
<dbReference type="NCBIfam" id="NF001484">
    <property type="entry name" value="PRK00331.1"/>
    <property type="match status" value="1"/>
</dbReference>
<dbReference type="Pfam" id="PF01380">
    <property type="entry name" value="SIS"/>
    <property type="match status" value="2"/>
</dbReference>
<dbReference type="OrthoDB" id="15235at2759"/>
<dbReference type="SUPFAM" id="SSF53697">
    <property type="entry name" value="SIS domain"/>
    <property type="match status" value="1"/>
</dbReference>
<dbReference type="GO" id="GO:0046349">
    <property type="term" value="P:amino sugar biosynthetic process"/>
    <property type="evidence" value="ECO:0007669"/>
    <property type="project" value="UniProtKB-ARBA"/>
</dbReference>
<evidence type="ECO:0000256" key="3">
    <source>
        <dbReference type="ARBA" id="ARBA00022576"/>
    </source>
</evidence>
<dbReference type="EC" id="2.6.1.16" evidence="2"/>
<name>A0A0C2IQ50_THEKT</name>
<dbReference type="CDD" id="cd05009">
    <property type="entry name" value="SIS_GlmS_GlmD_2"/>
    <property type="match status" value="1"/>
</dbReference>
<dbReference type="PROSITE" id="PS51278">
    <property type="entry name" value="GATASE_TYPE_2"/>
    <property type="match status" value="1"/>
</dbReference>
<reference evidence="9 10" key="1">
    <citation type="journal article" date="2014" name="Genome Biol. Evol.">
        <title>The genome of the myxosporean Thelohanellus kitauei shows adaptations to nutrient acquisition within its fish host.</title>
        <authorList>
            <person name="Yang Y."/>
            <person name="Xiong J."/>
            <person name="Zhou Z."/>
            <person name="Huo F."/>
            <person name="Miao W."/>
            <person name="Ran C."/>
            <person name="Liu Y."/>
            <person name="Zhang J."/>
            <person name="Feng J."/>
            <person name="Wang M."/>
            <person name="Wang M."/>
            <person name="Wang L."/>
            <person name="Yao B."/>
        </authorList>
    </citation>
    <scope>NUCLEOTIDE SEQUENCE [LARGE SCALE GENOMIC DNA]</scope>
    <source>
        <strain evidence="9">Wuqing</strain>
    </source>
</reference>
<dbReference type="SUPFAM" id="SSF56235">
    <property type="entry name" value="N-terminal nucleophile aminohydrolases (Ntn hydrolases)"/>
    <property type="match status" value="1"/>
</dbReference>
<evidence type="ECO:0000313" key="9">
    <source>
        <dbReference type="EMBL" id="KII67594.1"/>
    </source>
</evidence>
<dbReference type="InterPro" id="IPR035490">
    <property type="entry name" value="GlmS/FrlB_SIS"/>
</dbReference>
<comment type="catalytic activity">
    <reaction evidence="1">
        <text>D-fructose 6-phosphate + L-glutamine = D-glucosamine 6-phosphate + L-glutamate</text>
        <dbReference type="Rhea" id="RHEA:13237"/>
        <dbReference type="ChEBI" id="CHEBI:29985"/>
        <dbReference type="ChEBI" id="CHEBI:58359"/>
        <dbReference type="ChEBI" id="CHEBI:58725"/>
        <dbReference type="ChEBI" id="CHEBI:61527"/>
        <dbReference type="EC" id="2.6.1.16"/>
    </reaction>
</comment>
<dbReference type="OMA" id="GCTAKYW"/>
<keyword evidence="5" id="KW-0677">Repeat</keyword>
<evidence type="ECO:0000256" key="2">
    <source>
        <dbReference type="ARBA" id="ARBA00012916"/>
    </source>
</evidence>
<protein>
    <recommendedName>
        <fullName evidence="2">glutamine--fructose-6-phosphate transaminase (isomerizing)</fullName>
        <ecNumber evidence="2">2.6.1.16</ecNumber>
    </recommendedName>
</protein>
<dbReference type="GO" id="GO:0006487">
    <property type="term" value="P:protein N-linked glycosylation"/>
    <property type="evidence" value="ECO:0007669"/>
    <property type="project" value="TreeGrafter"/>
</dbReference>
<dbReference type="FunFam" id="3.40.50.10490:FF:000001">
    <property type="entry name" value="Glutamine--fructose-6-phosphate aminotransferase [isomerizing]"/>
    <property type="match status" value="1"/>
</dbReference>
<evidence type="ECO:0000259" key="7">
    <source>
        <dbReference type="PROSITE" id="PS51278"/>
    </source>
</evidence>
<dbReference type="InterPro" id="IPR046348">
    <property type="entry name" value="SIS_dom_sf"/>
</dbReference>
<keyword evidence="3 9" id="KW-0032">Aminotransferase</keyword>
<organism evidence="9 10">
    <name type="scientific">Thelohanellus kitauei</name>
    <name type="common">Myxosporean</name>
    <dbReference type="NCBI Taxonomy" id="669202"/>
    <lineage>
        <taxon>Eukaryota</taxon>
        <taxon>Metazoa</taxon>
        <taxon>Cnidaria</taxon>
        <taxon>Myxozoa</taxon>
        <taxon>Myxosporea</taxon>
        <taxon>Bivalvulida</taxon>
        <taxon>Platysporina</taxon>
        <taxon>Myxobolidae</taxon>
        <taxon>Thelohanellus</taxon>
    </lineage>
</organism>
<evidence type="ECO:0000259" key="8">
    <source>
        <dbReference type="PROSITE" id="PS51464"/>
    </source>
</evidence>
<proteinExistence type="predicted"/>
<dbReference type="AlphaFoldDB" id="A0A0C2IQ50"/>
<dbReference type="PANTHER" id="PTHR10937:SF0">
    <property type="entry name" value="GLUTAMINE--FRUCTOSE-6-PHOSPHATE TRANSAMINASE (ISOMERIZING)"/>
    <property type="match status" value="1"/>
</dbReference>
<dbReference type="GO" id="GO:0006047">
    <property type="term" value="P:UDP-N-acetylglucosamine metabolic process"/>
    <property type="evidence" value="ECO:0007669"/>
    <property type="project" value="TreeGrafter"/>
</dbReference>
<feature type="domain" description="SIS" evidence="8">
    <location>
        <begin position="287"/>
        <end position="427"/>
    </location>
</feature>
<feature type="domain" description="SIS" evidence="8">
    <location>
        <begin position="458"/>
        <end position="599"/>
    </location>
</feature>
<evidence type="ECO:0000256" key="6">
    <source>
        <dbReference type="ARBA" id="ARBA00022962"/>
    </source>
</evidence>
<feature type="domain" description="Glutamine amidotransferase type-2" evidence="7">
    <location>
        <begin position="1"/>
        <end position="213"/>
    </location>
</feature>
<dbReference type="Proteomes" id="UP000031668">
    <property type="component" value="Unassembled WGS sequence"/>
</dbReference>
<evidence type="ECO:0000256" key="4">
    <source>
        <dbReference type="ARBA" id="ARBA00022679"/>
    </source>
</evidence>
<dbReference type="CDD" id="cd05008">
    <property type="entry name" value="SIS_GlmS_GlmD_1"/>
    <property type="match status" value="1"/>
</dbReference>
<dbReference type="EMBL" id="JWZT01003130">
    <property type="protein sequence ID" value="KII67594.1"/>
    <property type="molecule type" value="Genomic_DNA"/>
</dbReference>
<dbReference type="InterPro" id="IPR001347">
    <property type="entry name" value="SIS_dom"/>
</dbReference>
<gene>
    <name evidence="9" type="ORF">RF11_14328</name>
</gene>
<dbReference type="Gene3D" id="3.60.20.10">
    <property type="entry name" value="Glutamine Phosphoribosylpyrophosphate, subunit 1, domain 1"/>
    <property type="match status" value="1"/>
</dbReference>
<dbReference type="PANTHER" id="PTHR10937">
    <property type="entry name" value="GLUCOSAMINE--FRUCTOSE-6-PHOSPHATE AMINOTRANSFERASE, ISOMERIZING"/>
    <property type="match status" value="1"/>
</dbReference>
<keyword evidence="4 9" id="KW-0808">Transferase</keyword>
<dbReference type="GO" id="GO:0006002">
    <property type="term" value="P:fructose 6-phosphate metabolic process"/>
    <property type="evidence" value="ECO:0007669"/>
    <property type="project" value="TreeGrafter"/>
</dbReference>
<keyword evidence="10" id="KW-1185">Reference proteome</keyword>
<evidence type="ECO:0000313" key="10">
    <source>
        <dbReference type="Proteomes" id="UP000031668"/>
    </source>
</evidence>
<keyword evidence="6" id="KW-0315">Glutamine amidotransferase</keyword>
<accession>A0A0C2IQ50</accession>
<dbReference type="FunFam" id="3.40.50.10490:FF:000002">
    <property type="entry name" value="Glutamine--fructose-6-phosphate aminotransferase [isomerizing]"/>
    <property type="match status" value="1"/>
</dbReference>
<sequence>MCLDYNRVFNIHVGIAHTRWATHGEPNEINSHPQSSGAENDFVVVHNGIITNYMDLQKILISHGIYQTSQTDTELLVLLMKYFFDKHDHSRTLTFVELVKMVLDLIDGAYALLFKSKHFPGEVVAARKSSQMIIGLKKFQSNSKYDVPIILCDSNFDSNESLESRVLELYPDYRFDPTKGAEYVFASDASAIVEHTQRVIYLQDGDVAHVKDGHLYIRRSEYKSQIEPVLLEEANILQMKLQEIMKGSFDTFMEKEIFEQPESLVNTMRGRVNFKDKTIKLGGLQHHLRHIARCRRIVFIACGTSYYSCIAIRQLMEELTEIPIMIELASDLLDREMPVFRDDVCVFVSQSGETADTLNALRYCKNFGAILMGVTNVVGSTISRETECGVHLNAGPEIGVASTKAYSSQIVALILFACMLGEDKVTKTHKIVEIIDALRQLPSVIKECLKLSPKIEEIARKYVNSKSCLVIGRGNHSATCLEGALKVKELSYIHSEGIQSGELKHGPLALVDENMLILIVVTDCKVFAKTVSALQQIMARKALPIIITDCKSKIEGIDGLDALEIPHTIDCLQVIPAIIPLQLLSLHLAKLRGFDVDCPRNLAKSITVE</sequence>